<feature type="compositionally biased region" description="Acidic residues" evidence="1">
    <location>
        <begin position="303"/>
        <end position="323"/>
    </location>
</feature>
<feature type="compositionally biased region" description="Basic residues" evidence="1">
    <location>
        <begin position="591"/>
        <end position="600"/>
    </location>
</feature>
<accession>A0A8S2QHZ6</accession>
<feature type="region of interest" description="Disordered" evidence="1">
    <location>
        <begin position="588"/>
        <end position="610"/>
    </location>
</feature>
<evidence type="ECO:0000313" key="3">
    <source>
        <dbReference type="Proteomes" id="UP000681720"/>
    </source>
</evidence>
<proteinExistence type="predicted"/>
<reference evidence="2" key="1">
    <citation type="submission" date="2021-02" db="EMBL/GenBank/DDBJ databases">
        <authorList>
            <person name="Nowell W R."/>
        </authorList>
    </citation>
    <scope>NUCLEOTIDE SEQUENCE</scope>
</reference>
<gene>
    <name evidence="2" type="ORF">GIL414_LOCUS17357</name>
</gene>
<evidence type="ECO:0000256" key="1">
    <source>
        <dbReference type="SAM" id="MobiDB-lite"/>
    </source>
</evidence>
<comment type="caution">
    <text evidence="2">The sequence shown here is derived from an EMBL/GenBank/DDBJ whole genome shotgun (WGS) entry which is preliminary data.</text>
</comment>
<dbReference type="EMBL" id="CAJOBJ010008212">
    <property type="protein sequence ID" value="CAF4106365.1"/>
    <property type="molecule type" value="Genomic_DNA"/>
</dbReference>
<evidence type="ECO:0000313" key="2">
    <source>
        <dbReference type="EMBL" id="CAF4106365.1"/>
    </source>
</evidence>
<feature type="region of interest" description="Disordered" evidence="1">
    <location>
        <begin position="142"/>
        <end position="178"/>
    </location>
</feature>
<feature type="region of interest" description="Disordered" evidence="1">
    <location>
        <begin position="299"/>
        <end position="327"/>
    </location>
</feature>
<name>A0A8S2QHZ6_9BILA</name>
<protein>
    <submittedName>
        <fullName evidence="2">Uncharacterized protein</fullName>
    </submittedName>
</protein>
<dbReference type="AlphaFoldDB" id="A0A8S2QHZ6"/>
<dbReference type="Proteomes" id="UP000681720">
    <property type="component" value="Unassembled WGS sequence"/>
</dbReference>
<feature type="compositionally biased region" description="Basic and acidic residues" evidence="1">
    <location>
        <begin position="168"/>
        <end position="177"/>
    </location>
</feature>
<sequence length="692" mass="79418">MSLNTSMQMLTLAWNGKRFKESKSARNAARRSIFRATTILLNSEMKTLEIQNNEINHEIDRCRHDLHKYDNKLQMLDNMTHLATQSLEVYFQARMENLGAFVTEQCRIISDGIQEEADHWKEIHAMLQQKLVVPGDLRSYGGGNGLPRPVKQSPNCSRIAEEEEEGEKEEREEKETDVSTLLQSRTLTPLLTQTLKNARLLASKLSQNTSIVIPPELNMSKTIVEEPLPTANASDNHVTLRDVSVIEKAAEVDHEIPNPDLSMSLLPFIPTTNADEEKQNNKSICSTISDKTFVKTSLKQFSSDEDSDDDDENDDEDDDETIIEDSFSTNAIESKRPLLLTADRSIRRIVTPLRAEKHSLSHIMSMEKPKFKQEKVSFREPLPIVKSQSNKTLLPNKSTIELEKLMIKQENFSFREPLPVDNNQSNFKLLPNNNTYDLNKTTTEQELHRTNMIKAQQEISFSLISYLNKFECEKSNSNENNQALEPYFQECVLAAGRIKNNRRAERDRQICYENFILAEKLERIKNPSGRISSEKDYGNKLVKKRFSETVIISSQSSSTIKSKISASDDEDDQATAADVDVGMDYYDSRSLRKRRNKSRKNPNSNCGRSMSLKNENQKFFETENEHVYQHLNNIDMLMNRDTKPLPKPQNSRHFSICILPHSDSDVLKPKNNHFQFLSNDPPCAFKQEVLYD</sequence>
<organism evidence="2 3">
    <name type="scientific">Rotaria magnacalcarata</name>
    <dbReference type="NCBI Taxonomy" id="392030"/>
    <lineage>
        <taxon>Eukaryota</taxon>
        <taxon>Metazoa</taxon>
        <taxon>Spiralia</taxon>
        <taxon>Gnathifera</taxon>
        <taxon>Rotifera</taxon>
        <taxon>Eurotatoria</taxon>
        <taxon>Bdelloidea</taxon>
        <taxon>Philodinida</taxon>
        <taxon>Philodinidae</taxon>
        <taxon>Rotaria</taxon>
    </lineage>
</organism>